<comment type="caution">
    <text evidence="3">The sequence shown here is derived from an EMBL/GenBank/DDBJ whole genome shotgun (WGS) entry which is preliminary data.</text>
</comment>
<name>A0ABW9MJ49_9FIRM</name>
<dbReference type="RefSeq" id="WP_410036077.1">
    <property type="nucleotide sequence ID" value="NZ_JBGMEF010000057.1"/>
</dbReference>
<sequence>MQTKKILGLALAASLISPLAISKASEIGTLDPALSDEAKQTSPDLIPANEIDTRIQTISNGQSLGITTNMPSAEEVKAYWRNYETRSTSKVKFAGINLTQPSYDLNARQIYSQIPNPRANQLGSLTDEVIEDTLHFINTYRFMVGLPEVFENKQMSTLAQSATLVFNLNSAINHYPPTPAGYSGNEDIILAGKEGAKTSNLGTGYNSPYSAIMAYMDDGSPNNYKSVGHRRWLLNPYALQMGIGHIGKFNATTVIDEANTRFRNKDVIAYPATNTLVELVKPSSPFSIQIGKLLDIDELNTSVKVENLKTGEVKTYTPANGLYISKQNYGYGSALIFGHELKKQTNASYRISVSGISDAGLAYPIEYTVNFIKASDPVNYENLDRLLEKAKTFKRKAEESSDFLANSIFGQINHLKEIRNNDNYDQDYVDARVKELETDLEAYNKRKNTKYANSVRALRQAFENNKRIVAYAENYMAHNYMPKARKDKLTKLISRQKVILAKIEKVIIKLEANL</sequence>
<evidence type="ECO:0000259" key="2">
    <source>
        <dbReference type="Pfam" id="PF00188"/>
    </source>
</evidence>
<accession>A0ABW9MJ49</accession>
<dbReference type="InterPro" id="IPR035940">
    <property type="entry name" value="CAP_sf"/>
</dbReference>
<reference evidence="3 4" key="1">
    <citation type="journal article" date="2025" name="Anaerobe">
        <title>Description of Anaerococcus kampingiae sp. nov., Anaerococcus groningensis sp. nov., Anaerococcus martiniensis sp. nov., and Anaerococcus cruorum sp. nov., isolated from human clinical specimens.</title>
        <authorList>
            <person name="Boiten K.E."/>
            <person name="Meijer J."/>
            <person name="van Wezel E.M."/>
            <person name="Veloo A.C.M."/>
        </authorList>
    </citation>
    <scope>NUCLEOTIDE SEQUENCE [LARGE SCALE GENOMIC DNA]</scope>
    <source>
        <strain evidence="3 4">ENR0874</strain>
    </source>
</reference>
<evidence type="ECO:0000313" key="3">
    <source>
        <dbReference type="EMBL" id="MFO3668132.1"/>
    </source>
</evidence>
<keyword evidence="1" id="KW-0732">Signal</keyword>
<dbReference type="InterPro" id="IPR014044">
    <property type="entry name" value="CAP_dom"/>
</dbReference>
<keyword evidence="4" id="KW-1185">Reference proteome</keyword>
<dbReference type="Gene3D" id="3.40.33.10">
    <property type="entry name" value="CAP"/>
    <property type="match status" value="1"/>
</dbReference>
<organism evidence="3 4">
    <name type="scientific">Anaerococcus kampingae</name>
    <dbReference type="NCBI Taxonomy" id="3115614"/>
    <lineage>
        <taxon>Bacteria</taxon>
        <taxon>Bacillati</taxon>
        <taxon>Bacillota</taxon>
        <taxon>Tissierellia</taxon>
        <taxon>Tissierellales</taxon>
        <taxon>Peptoniphilaceae</taxon>
        <taxon>Anaerococcus</taxon>
    </lineage>
</organism>
<dbReference type="Pfam" id="PF00188">
    <property type="entry name" value="CAP"/>
    <property type="match status" value="1"/>
</dbReference>
<feature type="signal peptide" evidence="1">
    <location>
        <begin position="1"/>
        <end position="22"/>
    </location>
</feature>
<dbReference type="Proteomes" id="UP001637994">
    <property type="component" value="Unassembled WGS sequence"/>
</dbReference>
<protein>
    <submittedName>
        <fullName evidence="3">CAP domain-containing protein</fullName>
    </submittedName>
</protein>
<proteinExistence type="predicted"/>
<gene>
    <name evidence="3" type="ORF">ACCQ42_10250</name>
</gene>
<evidence type="ECO:0000313" key="4">
    <source>
        <dbReference type="Proteomes" id="UP001637994"/>
    </source>
</evidence>
<feature type="domain" description="SCP" evidence="2">
    <location>
        <begin position="134"/>
        <end position="245"/>
    </location>
</feature>
<feature type="chain" id="PRO_5046678037" evidence="1">
    <location>
        <begin position="23"/>
        <end position="514"/>
    </location>
</feature>
<dbReference type="SUPFAM" id="SSF55797">
    <property type="entry name" value="PR-1-like"/>
    <property type="match status" value="1"/>
</dbReference>
<dbReference type="EMBL" id="JBGMEF010000057">
    <property type="protein sequence ID" value="MFO3668132.1"/>
    <property type="molecule type" value="Genomic_DNA"/>
</dbReference>
<evidence type="ECO:0000256" key="1">
    <source>
        <dbReference type="SAM" id="SignalP"/>
    </source>
</evidence>